<dbReference type="Gene3D" id="3.90.226.10">
    <property type="entry name" value="2-enoyl-CoA Hydratase, Chain A, domain 1"/>
    <property type="match status" value="1"/>
</dbReference>
<name>A0AAJ4TD21_AGRTU</name>
<dbReference type="Proteomes" id="UP000663946">
    <property type="component" value="Plasmid pQ15_94_1"/>
</dbReference>
<accession>A0AAJ4TD21</accession>
<dbReference type="RefSeq" id="WP_333722360.1">
    <property type="nucleotide sequence ID" value="NZ_CP049218.1"/>
</dbReference>
<dbReference type="AlphaFoldDB" id="A0AAJ4TD21"/>
<reference evidence="1" key="1">
    <citation type="submission" date="2020-02" db="EMBL/GenBank/DDBJ databases">
        <title>Unexpected conservation and global transmission of agrobacterial virulence plasmids.</title>
        <authorList>
            <person name="Weisberg A.J."/>
            <person name="Davis E.W. II"/>
            <person name="Tabima J.R."/>
            <person name="Belcher M.S."/>
            <person name="Miller M."/>
            <person name="Kuo C.-H."/>
            <person name="Loper J.E."/>
            <person name="Grunwald N.J."/>
            <person name="Putnam M.L."/>
            <person name="Chang J.H."/>
        </authorList>
    </citation>
    <scope>NUCLEOTIDE SEQUENCE</scope>
    <source>
        <strain evidence="1">Q15/94</strain>
        <plasmid evidence="1">pQ15_94_1</plasmid>
    </source>
</reference>
<protein>
    <submittedName>
        <fullName evidence="1">Biotin-independent malonate decarboxylase subunit gamma</fullName>
    </submittedName>
</protein>
<evidence type="ECO:0000313" key="2">
    <source>
        <dbReference type="Proteomes" id="UP000663946"/>
    </source>
</evidence>
<gene>
    <name evidence="1" type="ORF">G6M86_25580</name>
</gene>
<organism evidence="1 2">
    <name type="scientific">Agrobacterium tumefaciens</name>
    <dbReference type="NCBI Taxonomy" id="358"/>
    <lineage>
        <taxon>Bacteria</taxon>
        <taxon>Pseudomonadati</taxon>
        <taxon>Pseudomonadota</taxon>
        <taxon>Alphaproteobacteria</taxon>
        <taxon>Hyphomicrobiales</taxon>
        <taxon>Rhizobiaceae</taxon>
        <taxon>Rhizobium/Agrobacterium group</taxon>
        <taxon>Agrobacterium</taxon>
        <taxon>Agrobacterium tumefaciens complex</taxon>
    </lineage>
</organism>
<dbReference type="EMBL" id="CP049218">
    <property type="protein sequence ID" value="QTG16664.1"/>
    <property type="molecule type" value="Genomic_DNA"/>
</dbReference>
<proteinExistence type="predicted"/>
<dbReference type="Pfam" id="PF06833">
    <property type="entry name" value="MdcE"/>
    <property type="match status" value="1"/>
</dbReference>
<evidence type="ECO:0000313" key="1">
    <source>
        <dbReference type="EMBL" id="QTG16664.1"/>
    </source>
</evidence>
<keyword evidence="1" id="KW-0614">Plasmid</keyword>
<geneLocation type="plasmid" evidence="1 2">
    <name>pQ15_94_1</name>
</geneLocation>
<sequence length="240" mass="25135">MTPAEILNSLFPTGHQLTADGDLSFGTATALNGEMIHLMSVGGGRAIGIDEAIRLADHALKIALIDDASPILLLVDTSSQRMSRRDELLGLSEYLAHLAKSLLLAEVSGHRTIGLLYGGSAAGAFIATALACGTLVALPGAHPQVMDLPSMARVTKLPIDVLKEKAKATPVFAPGLENLAQTGAIAETWKPELPLADQLAMLLARPQKGDDRAALGKERGGRLKAEGIADEIVTLARKRG</sequence>
<dbReference type="InterPro" id="IPR029045">
    <property type="entry name" value="ClpP/crotonase-like_dom_sf"/>
</dbReference>
<dbReference type="SUPFAM" id="SSF52096">
    <property type="entry name" value="ClpP/crotonase"/>
    <property type="match status" value="1"/>
</dbReference>